<dbReference type="Proteomes" id="UP000789759">
    <property type="component" value="Unassembled WGS sequence"/>
</dbReference>
<feature type="compositionally biased region" description="Basic and acidic residues" evidence="1">
    <location>
        <begin position="892"/>
        <end position="902"/>
    </location>
</feature>
<keyword evidence="2" id="KW-1133">Transmembrane helix</keyword>
<keyword evidence="2" id="KW-0472">Membrane</keyword>
<feature type="chain" id="PRO_5040150123" evidence="3">
    <location>
        <begin position="25"/>
        <end position="955"/>
    </location>
</feature>
<feature type="transmembrane region" description="Helical" evidence="2">
    <location>
        <begin position="656"/>
        <end position="675"/>
    </location>
</feature>
<feature type="compositionally biased region" description="Polar residues" evidence="1">
    <location>
        <begin position="918"/>
        <end position="931"/>
    </location>
</feature>
<keyword evidence="3" id="KW-0732">Signal</keyword>
<feature type="transmembrane region" description="Helical" evidence="2">
    <location>
        <begin position="687"/>
        <end position="707"/>
    </location>
</feature>
<keyword evidence="2" id="KW-0812">Transmembrane</keyword>
<keyword evidence="5" id="KW-1185">Reference proteome</keyword>
<accession>A0A9N8ZII6</accession>
<protein>
    <submittedName>
        <fullName evidence="4">2069_t:CDS:1</fullName>
    </submittedName>
</protein>
<evidence type="ECO:0000256" key="3">
    <source>
        <dbReference type="SAM" id="SignalP"/>
    </source>
</evidence>
<feature type="transmembrane region" description="Helical" evidence="2">
    <location>
        <begin position="713"/>
        <end position="738"/>
    </location>
</feature>
<proteinExistence type="predicted"/>
<feature type="transmembrane region" description="Helical" evidence="2">
    <location>
        <begin position="829"/>
        <end position="848"/>
    </location>
</feature>
<evidence type="ECO:0000313" key="4">
    <source>
        <dbReference type="EMBL" id="CAG8496994.1"/>
    </source>
</evidence>
<feature type="signal peptide" evidence="3">
    <location>
        <begin position="1"/>
        <end position="24"/>
    </location>
</feature>
<dbReference type="EMBL" id="CAJVQA010000951">
    <property type="protein sequence ID" value="CAG8496994.1"/>
    <property type="molecule type" value="Genomic_DNA"/>
</dbReference>
<feature type="transmembrane region" description="Helical" evidence="2">
    <location>
        <begin position="758"/>
        <end position="776"/>
    </location>
</feature>
<name>A0A9N8ZII6_9GLOM</name>
<evidence type="ECO:0000313" key="5">
    <source>
        <dbReference type="Proteomes" id="UP000789759"/>
    </source>
</evidence>
<evidence type="ECO:0000256" key="1">
    <source>
        <dbReference type="SAM" id="MobiDB-lite"/>
    </source>
</evidence>
<dbReference type="OrthoDB" id="2403103at2759"/>
<evidence type="ECO:0000256" key="2">
    <source>
        <dbReference type="SAM" id="Phobius"/>
    </source>
</evidence>
<feature type="region of interest" description="Disordered" evidence="1">
    <location>
        <begin position="862"/>
        <end position="955"/>
    </location>
</feature>
<dbReference type="AlphaFoldDB" id="A0A9N8ZII6"/>
<comment type="caution">
    <text evidence="4">The sequence shown here is derived from an EMBL/GenBank/DDBJ whole genome shotgun (WGS) entry which is preliminary data.</text>
</comment>
<sequence>MKIKSYNLVLVCIFLIFIILPTDCATSNFTYFESGEKSRVPNSPPRVIDIGSYNDGTAVVQIIRRNTSATPPTGTVCIESLLSLRVIHLNGSVTEIDVDLGIQYLNYCFTSVAKRPMRFYPLYNDLILLTYTNATDEGNYSTYYEWGMVINWSGKILSSISFSQSYVNPETLAWSPNLAAIVLNIDPRQGFIRQSQITRQPVSEWKQYDVDDNGQISFLSGDIIRSSLNISTIIGTLDGGYAIVFANVSNSNISLNDPFAVRAGLYAIFLARNQPNTGIPYALFQSSLPNLNTSYVRCSVDHSSVGHICTLTIEQTTNTTFANLANSTRSLVTPSFNPFYIKVRFLSSGSVLSLSSIEKLNPDPSIAEYRVEALTYGGYVLTAYNSGNLSFYLYLFDGSDNLVGWELPEPQSANFADHGYRNFQVNLSNPEINSTVPSNISSISITYYDQVDLSQGNLTIYQFIDSDNAIVRQIVSGDSQFCTLSPDGKTVTINVISSTFNAPGQQYYVQVDNNFVRSKSLKEPLLGVQARDTQGLLRLTPSGTQLFHQMNSSSKAAFFASLKSQLSQMIPVKLDRLSSSENSQVINSGTPSEQAVISITISEPKNNTERSVPLVIHDLNSMIQNSDITMISNGNATRYLDRGYGFIVSPNLFEKYKIKLVGLFVALCVFIVLFLGAQRKEPNGQNFAILQLGLIVFDLAIHLLFVINNSKDIPWLFIPSVVFLVVPVVLNTLIAFWIIMEENSNPKFFAWFNKNGKVASIFTLLAASDIEALMILRSNLAGFRFFQAPFSKIALSRIFWTASLNIFLEDIPRVVIQAIYFNYTVQYDLIPLLTLVSSCITLLVNLIGRTYEGVYRIRHHGIPSQPDSDDEDDNFGGSKKNMDVKEKRRSGSGKDNEKDEYNKYSTPGDNYAKDDYSWTDSVTRASTMTSSDETRLSMISGDNRATRSVFRESFS</sequence>
<reference evidence="4" key="1">
    <citation type="submission" date="2021-06" db="EMBL/GenBank/DDBJ databases">
        <authorList>
            <person name="Kallberg Y."/>
            <person name="Tangrot J."/>
            <person name="Rosling A."/>
        </authorList>
    </citation>
    <scope>NUCLEOTIDE SEQUENCE</scope>
    <source>
        <strain evidence="4">FL966</strain>
    </source>
</reference>
<gene>
    <name evidence="4" type="ORF">CPELLU_LOCUS2263</name>
</gene>
<organism evidence="4 5">
    <name type="scientific">Cetraspora pellucida</name>
    <dbReference type="NCBI Taxonomy" id="1433469"/>
    <lineage>
        <taxon>Eukaryota</taxon>
        <taxon>Fungi</taxon>
        <taxon>Fungi incertae sedis</taxon>
        <taxon>Mucoromycota</taxon>
        <taxon>Glomeromycotina</taxon>
        <taxon>Glomeromycetes</taxon>
        <taxon>Diversisporales</taxon>
        <taxon>Gigasporaceae</taxon>
        <taxon>Cetraspora</taxon>
    </lineage>
</organism>